<dbReference type="HOGENOM" id="CLU_2497740_0_0_1"/>
<proteinExistence type="predicted"/>
<dbReference type="GeneID" id="19135787"/>
<dbReference type="OrthoDB" id="10530389at2759"/>
<evidence type="ECO:0000313" key="2">
    <source>
        <dbReference type="Proteomes" id="UP000016934"/>
    </source>
</evidence>
<protein>
    <submittedName>
        <fullName evidence="1">Uncharacterized protein</fullName>
    </submittedName>
</protein>
<accession>M2SP12</accession>
<dbReference type="RefSeq" id="XP_007705938.1">
    <property type="nucleotide sequence ID" value="XM_007707748.1"/>
</dbReference>
<reference evidence="2" key="2">
    <citation type="journal article" date="2013" name="PLoS Genet.">
        <title>Comparative genome structure, secondary metabolite, and effector coding capacity across Cochliobolus pathogens.</title>
        <authorList>
            <person name="Condon B.J."/>
            <person name="Leng Y."/>
            <person name="Wu D."/>
            <person name="Bushley K.E."/>
            <person name="Ohm R.A."/>
            <person name="Otillar R."/>
            <person name="Martin J."/>
            <person name="Schackwitz W."/>
            <person name="Grimwood J."/>
            <person name="MohdZainudin N."/>
            <person name="Xue C."/>
            <person name="Wang R."/>
            <person name="Manning V.A."/>
            <person name="Dhillon B."/>
            <person name="Tu Z.J."/>
            <person name="Steffenson B.J."/>
            <person name="Salamov A."/>
            <person name="Sun H."/>
            <person name="Lowry S."/>
            <person name="LaButti K."/>
            <person name="Han J."/>
            <person name="Copeland A."/>
            <person name="Lindquist E."/>
            <person name="Barry K."/>
            <person name="Schmutz J."/>
            <person name="Baker S.E."/>
            <person name="Ciuffetti L.M."/>
            <person name="Grigoriev I.V."/>
            <person name="Zhong S."/>
            <person name="Turgeon B.G."/>
        </authorList>
    </citation>
    <scope>NUCLEOTIDE SEQUENCE [LARGE SCALE GENOMIC DNA]</scope>
    <source>
        <strain evidence="2">ND90Pr / ATCC 201652</strain>
    </source>
</reference>
<name>M2SP12_COCSN</name>
<dbReference type="Proteomes" id="UP000016934">
    <property type="component" value="Unassembled WGS sequence"/>
</dbReference>
<evidence type="ECO:0000313" key="1">
    <source>
        <dbReference type="EMBL" id="EMD58497.1"/>
    </source>
</evidence>
<reference evidence="1 2" key="1">
    <citation type="journal article" date="2012" name="PLoS Pathog.">
        <title>Diverse lifestyles and strategies of plant pathogenesis encoded in the genomes of eighteen Dothideomycetes fungi.</title>
        <authorList>
            <person name="Ohm R.A."/>
            <person name="Feau N."/>
            <person name="Henrissat B."/>
            <person name="Schoch C.L."/>
            <person name="Horwitz B.A."/>
            <person name="Barry K.W."/>
            <person name="Condon B.J."/>
            <person name="Copeland A.C."/>
            <person name="Dhillon B."/>
            <person name="Glaser F."/>
            <person name="Hesse C.N."/>
            <person name="Kosti I."/>
            <person name="LaButti K."/>
            <person name="Lindquist E.A."/>
            <person name="Lucas S."/>
            <person name="Salamov A.A."/>
            <person name="Bradshaw R.E."/>
            <person name="Ciuffetti L."/>
            <person name="Hamelin R.C."/>
            <person name="Kema G.H.J."/>
            <person name="Lawrence C."/>
            <person name="Scott J.A."/>
            <person name="Spatafora J.W."/>
            <person name="Turgeon B.G."/>
            <person name="de Wit P.J.G.M."/>
            <person name="Zhong S."/>
            <person name="Goodwin S.B."/>
            <person name="Grigoriev I.V."/>
        </authorList>
    </citation>
    <scope>NUCLEOTIDE SEQUENCE [LARGE SCALE GENOMIC DNA]</scope>
    <source>
        <strain evidence="2">ND90Pr / ATCC 201652</strain>
    </source>
</reference>
<organism evidence="1 2">
    <name type="scientific">Cochliobolus sativus (strain ND90Pr / ATCC 201652)</name>
    <name type="common">Common root rot and spot blotch fungus</name>
    <name type="synonym">Bipolaris sorokiniana</name>
    <dbReference type="NCBI Taxonomy" id="665912"/>
    <lineage>
        <taxon>Eukaryota</taxon>
        <taxon>Fungi</taxon>
        <taxon>Dikarya</taxon>
        <taxon>Ascomycota</taxon>
        <taxon>Pezizomycotina</taxon>
        <taxon>Dothideomycetes</taxon>
        <taxon>Pleosporomycetidae</taxon>
        <taxon>Pleosporales</taxon>
        <taxon>Pleosporineae</taxon>
        <taxon>Pleosporaceae</taxon>
        <taxon>Bipolaris</taxon>
    </lineage>
</organism>
<dbReference type="KEGG" id="bsc:COCSADRAFT_279682"/>
<keyword evidence="2" id="KW-1185">Reference proteome</keyword>
<gene>
    <name evidence="1" type="ORF">COCSADRAFT_279682</name>
</gene>
<sequence>MQPIYAHSCLASFPFLRKKERKKGGLVVGRMRAISSDVLSCRCISTVFPPPPPCNSLHQIIDKSFLSWLLVSLNDPLCRLALPTSK</sequence>
<dbReference type="AlphaFoldDB" id="M2SP12"/>
<dbReference type="EMBL" id="KB445656">
    <property type="protein sequence ID" value="EMD58497.1"/>
    <property type="molecule type" value="Genomic_DNA"/>
</dbReference>